<dbReference type="Pfam" id="PF00621">
    <property type="entry name" value="RhoGEF"/>
    <property type="match status" value="1"/>
</dbReference>
<evidence type="ECO:0000259" key="2">
    <source>
        <dbReference type="PROSITE" id="PS50010"/>
    </source>
</evidence>
<feature type="domain" description="DH" evidence="2">
    <location>
        <begin position="282"/>
        <end position="428"/>
    </location>
</feature>
<gene>
    <name evidence="3" type="ORF">MSAN_00735600</name>
</gene>
<feature type="region of interest" description="Disordered" evidence="1">
    <location>
        <begin position="48"/>
        <end position="94"/>
    </location>
</feature>
<dbReference type="PROSITE" id="PS50010">
    <property type="entry name" value="DH_2"/>
    <property type="match status" value="1"/>
</dbReference>
<name>A0A8H6Z5N5_9AGAR</name>
<accession>A0A8H6Z5N5</accession>
<keyword evidence="4" id="KW-1185">Reference proteome</keyword>
<sequence length="469" mass="52420">MPLVTITALRPAAPTKPGSPTFDSYDSFPQLNGQSLADSLQFQLTPAYNDQGYSRSASSPSLSRNTSANSTGAPPPSAYRPEPDQYLAAGPSAIDRRPSEMLRDLASYTPRGPLELHDEAEGYYDDEDDEDDESRFVNFSLLSHIAVQLRDKVPRGTHVKGSIPYLRAFTGKDIVSTIQALIQRELAVNHGILTSDRRAALQEGGSDAAPEREELPTGVVTMLTKCYSPSCEDEVPCYAYGWRFIIVATRGPAESPVVPVRENWSHTVPKEVLTQLPESEIHRQTIIHKLISKEAQYAQDLDTVETVFLEPLRIATPPVIPLDRLEEFIDDVFGNIFDLRECNRRLVEVMYVRQREQAPVIQRIGDVFLSAATEFRLAYPIYIGHHPLAEKRLKEEMDANPEFRIFLEHCSRQASRAGGTMRLDLKHFPVNRPAEHQQKYRAARGDFLRDGEGEPGCGLPYGGCRVAVD</sequence>
<evidence type="ECO:0000256" key="1">
    <source>
        <dbReference type="SAM" id="MobiDB-lite"/>
    </source>
</evidence>
<proteinExistence type="predicted"/>
<dbReference type="EMBL" id="JACAZH010000004">
    <property type="protein sequence ID" value="KAF7371014.1"/>
    <property type="molecule type" value="Genomic_DNA"/>
</dbReference>
<dbReference type="OrthoDB" id="2272012at2759"/>
<organism evidence="3 4">
    <name type="scientific">Mycena sanguinolenta</name>
    <dbReference type="NCBI Taxonomy" id="230812"/>
    <lineage>
        <taxon>Eukaryota</taxon>
        <taxon>Fungi</taxon>
        <taxon>Dikarya</taxon>
        <taxon>Basidiomycota</taxon>
        <taxon>Agaricomycotina</taxon>
        <taxon>Agaricomycetes</taxon>
        <taxon>Agaricomycetidae</taxon>
        <taxon>Agaricales</taxon>
        <taxon>Marasmiineae</taxon>
        <taxon>Mycenaceae</taxon>
        <taxon>Mycena</taxon>
    </lineage>
</organism>
<comment type="caution">
    <text evidence="3">The sequence shown here is derived from an EMBL/GenBank/DDBJ whole genome shotgun (WGS) entry which is preliminary data.</text>
</comment>
<dbReference type="Gene3D" id="1.20.900.10">
    <property type="entry name" value="Dbl homology (DH) domain"/>
    <property type="match status" value="1"/>
</dbReference>
<dbReference type="InterPro" id="IPR052233">
    <property type="entry name" value="Rho-type_GEFs"/>
</dbReference>
<dbReference type="GO" id="GO:0005085">
    <property type="term" value="F:guanyl-nucleotide exchange factor activity"/>
    <property type="evidence" value="ECO:0007669"/>
    <property type="project" value="InterPro"/>
</dbReference>
<dbReference type="InterPro" id="IPR035899">
    <property type="entry name" value="DBL_dom_sf"/>
</dbReference>
<evidence type="ECO:0000313" key="4">
    <source>
        <dbReference type="Proteomes" id="UP000623467"/>
    </source>
</evidence>
<dbReference type="Proteomes" id="UP000623467">
    <property type="component" value="Unassembled WGS sequence"/>
</dbReference>
<dbReference type="AlphaFoldDB" id="A0A8H6Z5N5"/>
<protein>
    <recommendedName>
        <fullName evidence="2">DH domain-containing protein</fullName>
    </recommendedName>
</protein>
<evidence type="ECO:0000313" key="3">
    <source>
        <dbReference type="EMBL" id="KAF7371014.1"/>
    </source>
</evidence>
<dbReference type="SUPFAM" id="SSF48065">
    <property type="entry name" value="DBL homology domain (DH-domain)"/>
    <property type="match status" value="1"/>
</dbReference>
<reference evidence="3" key="1">
    <citation type="submission" date="2020-05" db="EMBL/GenBank/DDBJ databases">
        <title>Mycena genomes resolve the evolution of fungal bioluminescence.</title>
        <authorList>
            <person name="Tsai I.J."/>
        </authorList>
    </citation>
    <scope>NUCLEOTIDE SEQUENCE</scope>
    <source>
        <strain evidence="3">160909Yilan</strain>
    </source>
</reference>
<dbReference type="PANTHER" id="PTHR46572">
    <property type="entry name" value="RHO1 GDP-GTP EXCHANGE PROTEIN 1-RELATED"/>
    <property type="match status" value="1"/>
</dbReference>
<dbReference type="InterPro" id="IPR000219">
    <property type="entry name" value="DH_dom"/>
</dbReference>
<dbReference type="PANTHER" id="PTHR46572:SF1">
    <property type="entry name" value="RHO1 GUANINE NUCLEOTIDE EXCHANGE FACTOR TUS1"/>
    <property type="match status" value="1"/>
</dbReference>
<feature type="compositionally biased region" description="Low complexity" evidence="1">
    <location>
        <begin position="54"/>
        <end position="70"/>
    </location>
</feature>